<evidence type="ECO:0000313" key="2">
    <source>
        <dbReference type="EMBL" id="GBN23233.1"/>
    </source>
</evidence>
<keyword evidence="3" id="KW-1185">Reference proteome</keyword>
<keyword evidence="1" id="KW-1133">Transmembrane helix</keyword>
<dbReference type="EMBL" id="BGPR01006969">
    <property type="protein sequence ID" value="GBN23233.1"/>
    <property type="molecule type" value="Genomic_DNA"/>
</dbReference>
<keyword evidence="1" id="KW-0472">Membrane</keyword>
<evidence type="ECO:0000313" key="3">
    <source>
        <dbReference type="Proteomes" id="UP000499080"/>
    </source>
</evidence>
<gene>
    <name evidence="2" type="ORF">AVEN_170578_1</name>
</gene>
<sequence length="127" mass="14490">MLVGSQAVSILAAFVILLLAAYHRTSTERRRFLKNMRERIDVLKLRVASEWKEGLNPHSTSRASGLPLILLHERLSLPHGRKPTMYAQSPYEGMEVSTQNHSFEHPHNFLGGISKGHPSDSRVRRFY</sequence>
<keyword evidence="1" id="KW-0812">Transmembrane</keyword>
<dbReference type="AlphaFoldDB" id="A0A4Y2M9K4"/>
<accession>A0A4Y2M9K4</accession>
<name>A0A4Y2M9K4_ARAVE</name>
<feature type="transmembrane region" description="Helical" evidence="1">
    <location>
        <begin position="6"/>
        <end position="22"/>
    </location>
</feature>
<comment type="caution">
    <text evidence="2">The sequence shown here is derived from an EMBL/GenBank/DDBJ whole genome shotgun (WGS) entry which is preliminary data.</text>
</comment>
<dbReference type="Proteomes" id="UP000499080">
    <property type="component" value="Unassembled WGS sequence"/>
</dbReference>
<proteinExistence type="predicted"/>
<reference evidence="2 3" key="1">
    <citation type="journal article" date="2019" name="Sci. Rep.">
        <title>Orb-weaving spider Araneus ventricosus genome elucidates the spidroin gene catalogue.</title>
        <authorList>
            <person name="Kono N."/>
            <person name="Nakamura H."/>
            <person name="Ohtoshi R."/>
            <person name="Moran D.A.P."/>
            <person name="Shinohara A."/>
            <person name="Yoshida Y."/>
            <person name="Fujiwara M."/>
            <person name="Mori M."/>
            <person name="Tomita M."/>
            <person name="Arakawa K."/>
        </authorList>
    </citation>
    <scope>NUCLEOTIDE SEQUENCE [LARGE SCALE GENOMIC DNA]</scope>
</reference>
<protein>
    <submittedName>
        <fullName evidence="2">Uncharacterized protein</fullName>
    </submittedName>
</protein>
<evidence type="ECO:0000256" key="1">
    <source>
        <dbReference type="SAM" id="Phobius"/>
    </source>
</evidence>
<organism evidence="2 3">
    <name type="scientific">Araneus ventricosus</name>
    <name type="common">Orbweaver spider</name>
    <name type="synonym">Epeira ventricosa</name>
    <dbReference type="NCBI Taxonomy" id="182803"/>
    <lineage>
        <taxon>Eukaryota</taxon>
        <taxon>Metazoa</taxon>
        <taxon>Ecdysozoa</taxon>
        <taxon>Arthropoda</taxon>
        <taxon>Chelicerata</taxon>
        <taxon>Arachnida</taxon>
        <taxon>Araneae</taxon>
        <taxon>Araneomorphae</taxon>
        <taxon>Entelegynae</taxon>
        <taxon>Araneoidea</taxon>
        <taxon>Araneidae</taxon>
        <taxon>Araneus</taxon>
    </lineage>
</organism>